<evidence type="ECO:0000313" key="2">
    <source>
        <dbReference type="Proteomes" id="UP000237105"/>
    </source>
</evidence>
<organism evidence="1 2">
    <name type="scientific">Parasponia andersonii</name>
    <name type="common">Sponia andersonii</name>
    <dbReference type="NCBI Taxonomy" id="3476"/>
    <lineage>
        <taxon>Eukaryota</taxon>
        <taxon>Viridiplantae</taxon>
        <taxon>Streptophyta</taxon>
        <taxon>Embryophyta</taxon>
        <taxon>Tracheophyta</taxon>
        <taxon>Spermatophyta</taxon>
        <taxon>Magnoliopsida</taxon>
        <taxon>eudicotyledons</taxon>
        <taxon>Gunneridae</taxon>
        <taxon>Pentapetalae</taxon>
        <taxon>rosids</taxon>
        <taxon>fabids</taxon>
        <taxon>Rosales</taxon>
        <taxon>Cannabaceae</taxon>
        <taxon>Parasponia</taxon>
    </lineage>
</organism>
<reference evidence="2" key="1">
    <citation type="submission" date="2016-06" db="EMBL/GenBank/DDBJ databases">
        <title>Parallel loss of symbiosis genes in relatives of nitrogen-fixing non-legume Parasponia.</title>
        <authorList>
            <person name="Van Velzen R."/>
            <person name="Holmer R."/>
            <person name="Bu F."/>
            <person name="Rutten L."/>
            <person name="Van Zeijl A."/>
            <person name="Liu W."/>
            <person name="Santuari L."/>
            <person name="Cao Q."/>
            <person name="Sharma T."/>
            <person name="Shen D."/>
            <person name="Roswanjaya Y."/>
            <person name="Wardhani T."/>
            <person name="Kalhor M.S."/>
            <person name="Jansen J."/>
            <person name="Van den Hoogen J."/>
            <person name="Gungor B."/>
            <person name="Hartog M."/>
            <person name="Hontelez J."/>
            <person name="Verver J."/>
            <person name="Yang W.-C."/>
            <person name="Schijlen E."/>
            <person name="Repin R."/>
            <person name="Schilthuizen M."/>
            <person name="Schranz E."/>
            <person name="Heidstra R."/>
            <person name="Miyata K."/>
            <person name="Fedorova E."/>
            <person name="Kohlen W."/>
            <person name="Bisseling T."/>
            <person name="Smit S."/>
            <person name="Geurts R."/>
        </authorList>
    </citation>
    <scope>NUCLEOTIDE SEQUENCE [LARGE SCALE GENOMIC DNA]</scope>
    <source>
        <strain evidence="2">cv. WU1-14</strain>
    </source>
</reference>
<dbReference type="AlphaFoldDB" id="A0A2P5A7Z5"/>
<proteinExistence type="predicted"/>
<comment type="caution">
    <text evidence="1">The sequence shown here is derived from an EMBL/GenBank/DDBJ whole genome shotgun (WGS) entry which is preliminary data.</text>
</comment>
<protein>
    <submittedName>
        <fullName evidence="1">Uncharacterized protein</fullName>
    </submittedName>
</protein>
<evidence type="ECO:0000313" key="1">
    <source>
        <dbReference type="EMBL" id="PON32657.1"/>
    </source>
</evidence>
<name>A0A2P5A7Z5_PARAD</name>
<dbReference type="EMBL" id="JXTB01000795">
    <property type="protein sequence ID" value="PON32657.1"/>
    <property type="molecule type" value="Genomic_DNA"/>
</dbReference>
<keyword evidence="2" id="KW-1185">Reference proteome</keyword>
<dbReference type="Proteomes" id="UP000237105">
    <property type="component" value="Unassembled WGS sequence"/>
</dbReference>
<gene>
    <name evidence="1" type="ORF">PanWU01x14_359500</name>
</gene>
<accession>A0A2P5A7Z5</accession>
<sequence>MFESINGMAFISNGFALSGVDHLLFVSAFCSGGKSIANSLKMLSQFGANMTKYREPGSQLIKRRKTNLISLLASYYYC</sequence>